<proteinExistence type="predicted"/>
<feature type="domain" description="Glycosyl transferase family 1" evidence="1">
    <location>
        <begin position="1"/>
        <end position="55"/>
    </location>
</feature>
<dbReference type="Proteomes" id="UP000176186">
    <property type="component" value="Unassembled WGS sequence"/>
</dbReference>
<organism evidence="2 3">
    <name type="scientific">Candidatus Gottesmanbacteria bacterium RIFOXYB1_FULL_47_11</name>
    <dbReference type="NCBI Taxonomy" id="1798401"/>
    <lineage>
        <taxon>Bacteria</taxon>
        <taxon>Candidatus Gottesmaniibacteriota</taxon>
    </lineage>
</organism>
<reference evidence="2 3" key="1">
    <citation type="journal article" date="2016" name="Nat. Commun.">
        <title>Thousands of microbial genomes shed light on interconnected biogeochemical processes in an aquifer system.</title>
        <authorList>
            <person name="Anantharaman K."/>
            <person name="Brown C.T."/>
            <person name="Hug L.A."/>
            <person name="Sharon I."/>
            <person name="Castelle C.J."/>
            <person name="Probst A.J."/>
            <person name="Thomas B.C."/>
            <person name="Singh A."/>
            <person name="Wilkins M.J."/>
            <person name="Karaoz U."/>
            <person name="Brodie E.L."/>
            <person name="Williams K.H."/>
            <person name="Hubbard S.S."/>
            <person name="Banfield J.F."/>
        </authorList>
    </citation>
    <scope>NUCLEOTIDE SEQUENCE [LARGE SCALE GENOMIC DNA]</scope>
</reference>
<dbReference type="Pfam" id="PF00534">
    <property type="entry name" value="Glycos_transf_1"/>
    <property type="match status" value="1"/>
</dbReference>
<dbReference type="EMBL" id="MFKE01000027">
    <property type="protein sequence ID" value="OGG34571.1"/>
    <property type="molecule type" value="Genomic_DNA"/>
</dbReference>
<evidence type="ECO:0000313" key="3">
    <source>
        <dbReference type="Proteomes" id="UP000176186"/>
    </source>
</evidence>
<sequence length="76" mass="8311">MAAGTPVIAYAGGGYKESVIDGKTGILFTGNLVSAIRKFETMTFKEEDCIAQAKKFSKEIFKKKLKAFVYEHGSRG</sequence>
<dbReference type="InterPro" id="IPR001296">
    <property type="entry name" value="Glyco_trans_1"/>
</dbReference>
<comment type="caution">
    <text evidence="2">The sequence shown here is derived from an EMBL/GenBank/DDBJ whole genome shotgun (WGS) entry which is preliminary data.</text>
</comment>
<evidence type="ECO:0000313" key="2">
    <source>
        <dbReference type="EMBL" id="OGG34571.1"/>
    </source>
</evidence>
<dbReference type="STRING" id="1798401.A2363_04285"/>
<gene>
    <name evidence="2" type="ORF">A2363_04285</name>
</gene>
<protein>
    <recommendedName>
        <fullName evidence="1">Glycosyl transferase family 1 domain-containing protein</fullName>
    </recommendedName>
</protein>
<dbReference type="GO" id="GO:0016757">
    <property type="term" value="F:glycosyltransferase activity"/>
    <property type="evidence" value="ECO:0007669"/>
    <property type="project" value="InterPro"/>
</dbReference>
<accession>A0A1F6BC97</accession>
<dbReference type="AlphaFoldDB" id="A0A1F6BC97"/>
<name>A0A1F6BC97_9BACT</name>
<dbReference type="Gene3D" id="3.40.50.2000">
    <property type="entry name" value="Glycogen Phosphorylase B"/>
    <property type="match status" value="1"/>
</dbReference>
<dbReference type="SUPFAM" id="SSF53756">
    <property type="entry name" value="UDP-Glycosyltransferase/glycogen phosphorylase"/>
    <property type="match status" value="1"/>
</dbReference>
<evidence type="ECO:0000259" key="1">
    <source>
        <dbReference type="Pfam" id="PF00534"/>
    </source>
</evidence>